<protein>
    <submittedName>
        <fullName evidence="1">Uncharacterized protein</fullName>
    </submittedName>
</protein>
<organism evidence="1 2">
    <name type="scientific">Microbulbifer aestuariivivens</name>
    <dbReference type="NCBI Taxonomy" id="1908308"/>
    <lineage>
        <taxon>Bacteria</taxon>
        <taxon>Pseudomonadati</taxon>
        <taxon>Pseudomonadota</taxon>
        <taxon>Gammaproteobacteria</taxon>
        <taxon>Cellvibrionales</taxon>
        <taxon>Microbulbiferaceae</taxon>
        <taxon>Microbulbifer</taxon>
    </lineage>
</organism>
<name>A0ABP9WQQ4_9GAMM</name>
<evidence type="ECO:0000313" key="1">
    <source>
        <dbReference type="EMBL" id="GAA5525541.1"/>
    </source>
</evidence>
<sequence length="235" mass="25173">MGAGLKLQDSGLETRDWPLATPGWGFGVRSHAKGRREPPRGWRQRALGLPIAVGVPMAGENCSRDGSRGCRGRRTRRNPPAQAGPVIIVRNFIRPACEHAASIYNFLRCGRHETCGNGSSLTAACNAPGRGEAVVGSFHRERGKPQCRPSLPGTNKTEISLYQLPRGSLMDESSPITAVLCPCRYALPLQAAPIKHRLNARRCNSPSCSGCPASAGHPPPRLNSPYLPVAEGVSK</sequence>
<gene>
    <name evidence="1" type="ORF">Maes01_02111</name>
</gene>
<dbReference type="Proteomes" id="UP001408594">
    <property type="component" value="Unassembled WGS sequence"/>
</dbReference>
<comment type="caution">
    <text evidence="1">The sequence shown here is derived from an EMBL/GenBank/DDBJ whole genome shotgun (WGS) entry which is preliminary data.</text>
</comment>
<dbReference type="EMBL" id="BAABRT010000016">
    <property type="protein sequence ID" value="GAA5525541.1"/>
    <property type="molecule type" value="Genomic_DNA"/>
</dbReference>
<keyword evidence="2" id="KW-1185">Reference proteome</keyword>
<accession>A0ABP9WQQ4</accession>
<evidence type="ECO:0000313" key="2">
    <source>
        <dbReference type="Proteomes" id="UP001408594"/>
    </source>
</evidence>
<proteinExistence type="predicted"/>
<reference evidence="1 2" key="1">
    <citation type="submission" date="2024-02" db="EMBL/GenBank/DDBJ databases">
        <title>Microbulbifer aestuariivivens NBRC 112533.</title>
        <authorList>
            <person name="Ichikawa N."/>
            <person name="Katano-Makiyama Y."/>
            <person name="Hidaka K."/>
        </authorList>
    </citation>
    <scope>NUCLEOTIDE SEQUENCE [LARGE SCALE GENOMIC DNA]</scope>
    <source>
        <strain evidence="1 2">NBRC 112533</strain>
    </source>
</reference>